<evidence type="ECO:0000256" key="1">
    <source>
        <dbReference type="SAM" id="MobiDB-lite"/>
    </source>
</evidence>
<dbReference type="PANTHER" id="PTHR46411">
    <property type="entry name" value="FAMILY ATPASE, PUTATIVE-RELATED"/>
    <property type="match status" value="1"/>
</dbReference>
<organism evidence="3 4">
    <name type="scientific">Auricularia subglabra (strain TFB-10046 / SS5)</name>
    <name type="common">White-rot fungus</name>
    <name type="synonym">Auricularia delicata (strain TFB10046)</name>
    <dbReference type="NCBI Taxonomy" id="717982"/>
    <lineage>
        <taxon>Eukaryota</taxon>
        <taxon>Fungi</taxon>
        <taxon>Dikarya</taxon>
        <taxon>Basidiomycota</taxon>
        <taxon>Agaricomycotina</taxon>
        <taxon>Agaricomycetes</taxon>
        <taxon>Auriculariales</taxon>
        <taxon>Auriculariaceae</taxon>
        <taxon>Auricularia</taxon>
    </lineage>
</organism>
<feature type="compositionally biased region" description="Polar residues" evidence="1">
    <location>
        <begin position="109"/>
        <end position="128"/>
    </location>
</feature>
<name>J0WVN7_AURST</name>
<feature type="non-terminal residue" evidence="3">
    <location>
        <position position="1"/>
    </location>
</feature>
<dbReference type="Pfam" id="PF00004">
    <property type="entry name" value="AAA"/>
    <property type="match status" value="1"/>
</dbReference>
<dbReference type="Gene3D" id="3.40.50.300">
    <property type="entry name" value="P-loop containing nucleotide triphosphate hydrolases"/>
    <property type="match status" value="1"/>
</dbReference>
<accession>J0WVN7</accession>
<dbReference type="EMBL" id="JH687845">
    <property type="protein sequence ID" value="EJD37223.1"/>
    <property type="molecule type" value="Genomic_DNA"/>
</dbReference>
<dbReference type="AlphaFoldDB" id="J0WVN7"/>
<feature type="compositionally biased region" description="Acidic residues" evidence="1">
    <location>
        <begin position="136"/>
        <end position="146"/>
    </location>
</feature>
<feature type="region of interest" description="Disordered" evidence="1">
    <location>
        <begin position="95"/>
        <end position="148"/>
    </location>
</feature>
<evidence type="ECO:0000313" key="4">
    <source>
        <dbReference type="Proteomes" id="UP000006514"/>
    </source>
</evidence>
<dbReference type="OrthoDB" id="10042665at2759"/>
<evidence type="ECO:0000313" key="3">
    <source>
        <dbReference type="EMBL" id="EJD37223.1"/>
    </source>
</evidence>
<proteinExistence type="predicted"/>
<protein>
    <recommendedName>
        <fullName evidence="2">AAA+ ATPase domain-containing protein</fullName>
    </recommendedName>
</protein>
<evidence type="ECO:0000259" key="2">
    <source>
        <dbReference type="SMART" id="SM00382"/>
    </source>
</evidence>
<dbReference type="KEGG" id="adl:AURDEDRAFT_188137"/>
<feature type="domain" description="AAA+ ATPase" evidence="2">
    <location>
        <begin position="580"/>
        <end position="700"/>
    </location>
</feature>
<dbReference type="GO" id="GO:0016887">
    <property type="term" value="F:ATP hydrolysis activity"/>
    <property type="evidence" value="ECO:0007669"/>
    <property type="project" value="InterPro"/>
</dbReference>
<keyword evidence="4" id="KW-1185">Reference proteome</keyword>
<dbReference type="GO" id="GO:0005524">
    <property type="term" value="F:ATP binding"/>
    <property type="evidence" value="ECO:0007669"/>
    <property type="project" value="InterPro"/>
</dbReference>
<dbReference type="InterPro" id="IPR003593">
    <property type="entry name" value="AAA+_ATPase"/>
</dbReference>
<dbReference type="InParanoid" id="J0WVN7"/>
<dbReference type="PANTHER" id="PTHR46411:SF2">
    <property type="entry name" value="AAA+ ATPASE DOMAIN-CONTAINING PROTEIN"/>
    <property type="match status" value="1"/>
</dbReference>
<reference evidence="4" key="1">
    <citation type="journal article" date="2012" name="Science">
        <title>The Paleozoic origin of enzymatic lignin decomposition reconstructed from 31 fungal genomes.</title>
        <authorList>
            <person name="Floudas D."/>
            <person name="Binder M."/>
            <person name="Riley R."/>
            <person name="Barry K."/>
            <person name="Blanchette R.A."/>
            <person name="Henrissat B."/>
            <person name="Martinez A.T."/>
            <person name="Otillar R."/>
            <person name="Spatafora J.W."/>
            <person name="Yadav J.S."/>
            <person name="Aerts A."/>
            <person name="Benoit I."/>
            <person name="Boyd A."/>
            <person name="Carlson A."/>
            <person name="Copeland A."/>
            <person name="Coutinho P.M."/>
            <person name="de Vries R.P."/>
            <person name="Ferreira P."/>
            <person name="Findley K."/>
            <person name="Foster B."/>
            <person name="Gaskell J."/>
            <person name="Glotzer D."/>
            <person name="Gorecki P."/>
            <person name="Heitman J."/>
            <person name="Hesse C."/>
            <person name="Hori C."/>
            <person name="Igarashi K."/>
            <person name="Jurgens J.A."/>
            <person name="Kallen N."/>
            <person name="Kersten P."/>
            <person name="Kohler A."/>
            <person name="Kuees U."/>
            <person name="Kumar T.K.A."/>
            <person name="Kuo A."/>
            <person name="LaButti K."/>
            <person name="Larrondo L.F."/>
            <person name="Lindquist E."/>
            <person name="Ling A."/>
            <person name="Lombard V."/>
            <person name="Lucas S."/>
            <person name="Lundell T."/>
            <person name="Martin R."/>
            <person name="McLaughlin D.J."/>
            <person name="Morgenstern I."/>
            <person name="Morin E."/>
            <person name="Murat C."/>
            <person name="Nagy L.G."/>
            <person name="Nolan M."/>
            <person name="Ohm R.A."/>
            <person name="Patyshakuliyeva A."/>
            <person name="Rokas A."/>
            <person name="Ruiz-Duenas F.J."/>
            <person name="Sabat G."/>
            <person name="Salamov A."/>
            <person name="Samejima M."/>
            <person name="Schmutz J."/>
            <person name="Slot J.C."/>
            <person name="St John F."/>
            <person name="Stenlid J."/>
            <person name="Sun H."/>
            <person name="Sun S."/>
            <person name="Syed K."/>
            <person name="Tsang A."/>
            <person name="Wiebenga A."/>
            <person name="Young D."/>
            <person name="Pisabarro A."/>
            <person name="Eastwood D.C."/>
            <person name="Martin F."/>
            <person name="Cullen D."/>
            <person name="Grigoriev I.V."/>
            <person name="Hibbett D.S."/>
        </authorList>
    </citation>
    <scope>NUCLEOTIDE SEQUENCE [LARGE SCALE GENOMIC DNA]</scope>
    <source>
        <strain evidence="4">TFB10046</strain>
    </source>
</reference>
<gene>
    <name evidence="3" type="ORF">AURDEDRAFT_188137</name>
</gene>
<dbReference type="InterPro" id="IPR003959">
    <property type="entry name" value="ATPase_AAA_core"/>
</dbReference>
<dbReference type="InterPro" id="IPR027417">
    <property type="entry name" value="P-loop_NTPase"/>
</dbReference>
<dbReference type="SUPFAM" id="SSF52540">
    <property type="entry name" value="P-loop containing nucleoside triphosphate hydrolases"/>
    <property type="match status" value="1"/>
</dbReference>
<dbReference type="SMART" id="SM00382">
    <property type="entry name" value="AAA"/>
    <property type="match status" value="1"/>
</dbReference>
<sequence length="824" mass="91658">MLIYRTTASPSWYGGYTSHTRIELGAEVSVADTGAEMRLVDARSAGWILTKGLENWDDANPPPQHCVILRSVRCRWRDRLRHGVHSVTRKAAETLHVTNSAGGGKLEASHSTAVTTPGNPGASTSGSTRAPKDSETQDDVNGSEDLSEGRGTDLLDAVLALVIESHPTVECAVGCWDIVSQFIADCEEYRKEHIGEVLDEWDALNQIEPVVEPGEGQTVYLIGIRHPWKGDRPDTQGYAGMPVRHIKEAIAEEYSDDVTLRQKLRSICKTLPRLWTESSSIPFDALFPYLDELKKAPKDDALSAFVESLEARYNTHRPQIEALLSTRKIKYEYLQHVFTPGTKIDIGPKHADPQSAGNLSATGALRAAVVTASEFVEPRTNNPYSQRPELFVVHYRMLEGEPAGLSWVALTGTIADFEGMTSIDETFPRPLTTAQIEGLTLSGHKFRKLMDNGGVNQVQISGIMKRDDFDSNTSSIFVKGRGMVDAAHCRHSASQDVFFRAGDGRVINKAPIELSEISEDMYWLLPETVRCFSFTPEVWGTVDVMDVELISRDEKAWDRLIVDGKDMIRAAVCTETASLPAPTILLSGPTKIGKTFTVETLAKALGRPLYWQMSVHLKFEWNAENAFTNFILDAAERWNAIMVFDNLEEMGTNQMHILQRFLRVETRRKIPVILITQQLSAIPPSLLRAVTFTFAFKVPDFKSRLKMWPLFLEDALQNIAQETKGAPMLEEQVADELSHMSFTPLAIKEVIQTALALAETRGETPALEHFREIATRKAQTLRDASLALRGDDNELPAVDDAADDPSSVWNWIAPKLRFVAQGFV</sequence>
<dbReference type="Proteomes" id="UP000006514">
    <property type="component" value="Unassembled WGS sequence"/>
</dbReference>